<dbReference type="Proteomes" id="UP001634394">
    <property type="component" value="Unassembled WGS sequence"/>
</dbReference>
<feature type="coiled-coil region" evidence="1">
    <location>
        <begin position="60"/>
        <end position="87"/>
    </location>
</feature>
<evidence type="ECO:0008006" key="4">
    <source>
        <dbReference type="Google" id="ProtNLM"/>
    </source>
</evidence>
<keyword evidence="3" id="KW-1185">Reference proteome</keyword>
<evidence type="ECO:0000256" key="1">
    <source>
        <dbReference type="SAM" id="Coils"/>
    </source>
</evidence>
<dbReference type="EMBL" id="JBJQND010000002">
    <property type="protein sequence ID" value="KAL3885652.1"/>
    <property type="molecule type" value="Genomic_DNA"/>
</dbReference>
<organism evidence="2 3">
    <name type="scientific">Sinanodonta woodiana</name>
    <name type="common">Chinese pond mussel</name>
    <name type="synonym">Anodonta woodiana</name>
    <dbReference type="NCBI Taxonomy" id="1069815"/>
    <lineage>
        <taxon>Eukaryota</taxon>
        <taxon>Metazoa</taxon>
        <taxon>Spiralia</taxon>
        <taxon>Lophotrochozoa</taxon>
        <taxon>Mollusca</taxon>
        <taxon>Bivalvia</taxon>
        <taxon>Autobranchia</taxon>
        <taxon>Heteroconchia</taxon>
        <taxon>Palaeoheterodonta</taxon>
        <taxon>Unionida</taxon>
        <taxon>Unionoidea</taxon>
        <taxon>Unionidae</taxon>
        <taxon>Unioninae</taxon>
        <taxon>Sinanodonta</taxon>
    </lineage>
</organism>
<protein>
    <recommendedName>
        <fullName evidence="4">Cycloidea-like protein</fullName>
    </recommendedName>
</protein>
<evidence type="ECO:0000313" key="2">
    <source>
        <dbReference type="EMBL" id="KAL3885652.1"/>
    </source>
</evidence>
<dbReference type="AlphaFoldDB" id="A0ABD3XKT3"/>
<comment type="caution">
    <text evidence="2">The sequence shown here is derived from an EMBL/GenBank/DDBJ whole genome shotgun (WGS) entry which is preliminary data.</text>
</comment>
<accession>A0ABD3XKT3</accession>
<proteinExistence type="predicted"/>
<sequence length="179" mass="21024">MTLIFFFRFSDQSNEKLTDFMTSYIQGIYPTVDCLVLKGAMTRYYITQKETDTRKTRNKLDEHKVRQVRYERKKEKSKRRLTALDKKETWSLEKKAKVRKVLDKVCISSDEEGADGGLVSQPPSWESDAFQKVKEILDSKYLDICSTRSKRLLLKRTRGVKKNKDTLDVPEDSKWIIQA</sequence>
<name>A0ABD3XKT3_SINWO</name>
<keyword evidence="1" id="KW-0175">Coiled coil</keyword>
<reference evidence="2 3" key="1">
    <citation type="submission" date="2024-11" db="EMBL/GenBank/DDBJ databases">
        <title>Chromosome-level genome assembly of the freshwater bivalve Anodonta woodiana.</title>
        <authorList>
            <person name="Chen X."/>
        </authorList>
    </citation>
    <scope>NUCLEOTIDE SEQUENCE [LARGE SCALE GENOMIC DNA]</scope>
    <source>
        <strain evidence="2">MN2024</strain>
        <tissue evidence="2">Gills</tissue>
    </source>
</reference>
<evidence type="ECO:0000313" key="3">
    <source>
        <dbReference type="Proteomes" id="UP001634394"/>
    </source>
</evidence>
<gene>
    <name evidence="2" type="ORF">ACJMK2_025701</name>
</gene>